<dbReference type="RefSeq" id="WP_237238098.1">
    <property type="nucleotide sequence ID" value="NZ_JAKKDU010000001.1"/>
</dbReference>
<dbReference type="EMBL" id="JAKKDU010000001">
    <property type="protein sequence ID" value="MCF7566772.1"/>
    <property type="molecule type" value="Genomic_DNA"/>
</dbReference>
<dbReference type="InterPro" id="IPR014729">
    <property type="entry name" value="Rossmann-like_a/b/a_fold"/>
</dbReference>
<dbReference type="PANTHER" id="PTHR43793">
    <property type="entry name" value="FAD SYNTHASE"/>
    <property type="match status" value="1"/>
</dbReference>
<evidence type="ECO:0000256" key="1">
    <source>
        <dbReference type="ARBA" id="ARBA00022679"/>
    </source>
</evidence>
<name>A0AAE3EKY7_9FLAO</name>
<feature type="domain" description="Cytidyltransferase-like" evidence="3">
    <location>
        <begin position="14"/>
        <end position="136"/>
    </location>
</feature>
<organism evidence="4 5">
    <name type="scientific">Wocania arenilitoris</name>
    <dbReference type="NCBI Taxonomy" id="2044858"/>
    <lineage>
        <taxon>Bacteria</taxon>
        <taxon>Pseudomonadati</taxon>
        <taxon>Bacteroidota</taxon>
        <taxon>Flavobacteriia</taxon>
        <taxon>Flavobacteriales</taxon>
        <taxon>Flavobacteriaceae</taxon>
        <taxon>Wocania</taxon>
    </lineage>
</organism>
<dbReference type="PANTHER" id="PTHR43793:SF1">
    <property type="entry name" value="FAD SYNTHASE"/>
    <property type="match status" value="1"/>
</dbReference>
<dbReference type="Gene3D" id="3.40.50.620">
    <property type="entry name" value="HUPs"/>
    <property type="match status" value="1"/>
</dbReference>
<accession>A0AAE3EKY7</accession>
<comment type="caution">
    <text evidence="4">The sequence shown here is derived from an EMBL/GenBank/DDBJ whole genome shotgun (WGS) entry which is preliminary data.</text>
</comment>
<dbReference type="SUPFAM" id="SSF52374">
    <property type="entry name" value="Nucleotidylyl transferase"/>
    <property type="match status" value="1"/>
</dbReference>
<protein>
    <submittedName>
        <fullName evidence="4">Adenylyltransferase/cytidyltransferase family protein</fullName>
    </submittedName>
</protein>
<evidence type="ECO:0000313" key="5">
    <source>
        <dbReference type="Proteomes" id="UP001199795"/>
    </source>
</evidence>
<dbReference type="Pfam" id="PF01467">
    <property type="entry name" value="CTP_transf_like"/>
    <property type="match status" value="1"/>
</dbReference>
<dbReference type="NCBIfam" id="TIGR00125">
    <property type="entry name" value="cyt_tran_rel"/>
    <property type="match status" value="1"/>
</dbReference>
<keyword evidence="1" id="KW-0808">Transferase</keyword>
<evidence type="ECO:0000313" key="4">
    <source>
        <dbReference type="EMBL" id="MCF7566772.1"/>
    </source>
</evidence>
<gene>
    <name evidence="4" type="ORF">L3X37_00115</name>
</gene>
<proteinExistence type="predicted"/>
<dbReference type="InterPro" id="IPR004821">
    <property type="entry name" value="Cyt_trans-like"/>
</dbReference>
<dbReference type="InterPro" id="IPR050385">
    <property type="entry name" value="Archaeal_FAD_synthase"/>
</dbReference>
<dbReference type="AlphaFoldDB" id="A0AAE3EKY7"/>
<keyword evidence="2 4" id="KW-0548">Nucleotidyltransferase</keyword>
<dbReference type="Proteomes" id="UP001199795">
    <property type="component" value="Unassembled WGS sequence"/>
</dbReference>
<evidence type="ECO:0000256" key="2">
    <source>
        <dbReference type="ARBA" id="ARBA00022695"/>
    </source>
</evidence>
<evidence type="ECO:0000259" key="3">
    <source>
        <dbReference type="Pfam" id="PF01467"/>
    </source>
</evidence>
<keyword evidence="5" id="KW-1185">Reference proteome</keyword>
<sequence length="147" mass="17123">MYKRGDEKTTIGYTSGVYDLFHIGHLNLIKNAKGLCDKLIVGVTSDELVAYKNKKAVIGHQERMEIVRNIKHVDAVVPQNDMDKFKMWERLKFDVMFVGDDWFESEKWKDLDEKFKAVGVKIIYFPYTKGTSSTLINKTLKNLREKE</sequence>
<reference evidence="4" key="1">
    <citation type="submission" date="2022-01" db="EMBL/GenBank/DDBJ databases">
        <title>Draft genome sequence of Sabulilitoribacter arenilitoris KCTC 52401.</title>
        <authorList>
            <person name="Oh J.-S."/>
        </authorList>
    </citation>
    <scope>NUCLEOTIDE SEQUENCE</scope>
    <source>
        <strain evidence="4">HMF6543</strain>
    </source>
</reference>
<dbReference type="GO" id="GO:0016779">
    <property type="term" value="F:nucleotidyltransferase activity"/>
    <property type="evidence" value="ECO:0007669"/>
    <property type="project" value="UniProtKB-KW"/>
</dbReference>